<comment type="caution">
    <text evidence="2">The sequence shown here is derived from an EMBL/GenBank/DDBJ whole genome shotgun (WGS) entry which is preliminary data.</text>
</comment>
<dbReference type="PANTHER" id="PTHR43798">
    <property type="entry name" value="MONOACYLGLYCEROL LIPASE"/>
    <property type="match status" value="1"/>
</dbReference>
<dbReference type="PRINTS" id="PR00412">
    <property type="entry name" value="EPOXHYDRLASE"/>
</dbReference>
<dbReference type="InterPro" id="IPR000073">
    <property type="entry name" value="AB_hydrolase_1"/>
</dbReference>
<dbReference type="Pfam" id="PF00561">
    <property type="entry name" value="Abhydrolase_1"/>
    <property type="match status" value="1"/>
</dbReference>
<keyword evidence="2" id="KW-0378">Hydrolase</keyword>
<reference evidence="2 3" key="1">
    <citation type="submission" date="2020-10" db="EMBL/GenBank/DDBJ databases">
        <title>Identification of Nocardia species via Next-generation sequencing and recognition of intraspecies genetic diversity.</title>
        <authorList>
            <person name="Li P."/>
            <person name="Li P."/>
            <person name="Lu B."/>
        </authorList>
    </citation>
    <scope>NUCLEOTIDE SEQUENCE [LARGE SCALE GENOMIC DNA]</scope>
    <source>
        <strain evidence="2 3">BJ06-0143</strain>
    </source>
</reference>
<dbReference type="Gene3D" id="3.40.50.1820">
    <property type="entry name" value="alpha/beta hydrolase"/>
    <property type="match status" value="1"/>
</dbReference>
<dbReference type="SUPFAM" id="SSF53474">
    <property type="entry name" value="alpha/beta-Hydrolases"/>
    <property type="match status" value="1"/>
</dbReference>
<evidence type="ECO:0000313" key="3">
    <source>
        <dbReference type="Proteomes" id="UP000707731"/>
    </source>
</evidence>
<name>A0ABS0D934_9NOCA</name>
<dbReference type="InterPro" id="IPR029058">
    <property type="entry name" value="AB_hydrolase_fold"/>
</dbReference>
<proteinExistence type="predicted"/>
<evidence type="ECO:0000259" key="1">
    <source>
        <dbReference type="Pfam" id="PF00561"/>
    </source>
</evidence>
<gene>
    <name evidence="2" type="ORF">IU449_10570</name>
</gene>
<accession>A0ABS0D934</accession>
<dbReference type="GO" id="GO:0016787">
    <property type="term" value="F:hydrolase activity"/>
    <property type="evidence" value="ECO:0007669"/>
    <property type="project" value="UniProtKB-KW"/>
</dbReference>
<dbReference type="EMBL" id="JADLQN010000001">
    <property type="protein sequence ID" value="MBF6354982.1"/>
    <property type="molecule type" value="Genomic_DNA"/>
</dbReference>
<sequence length="314" mass="33321">MSTTRTIAATPGRRVTVVADDGVALAVREYGPRDAELTVVLAHGHCLRTESWADVRDALLREYAGARVVCYDHRGHGASAAAPYQSYHLDQLGRDLRAVLDAVAPAGPVVLAGHSMGGMTVLTYAAQNPEEIGTRIVGVALLATAASGIADAGFGRLLRNPAIPWFQRAVRRAPGAMHRAKLLACKLFAPVIRSAEFGNRRVGPQVLALANAMHNETSIVTMASFLSAFLTYDRTEALPLLSRIPTVVLCGSADLMTPPSHALAMAAEVENSALVILEGAGHSVILEQPTEVAEVLARLLARVRREGRIGYVAA</sequence>
<dbReference type="InterPro" id="IPR050266">
    <property type="entry name" value="AB_hydrolase_sf"/>
</dbReference>
<feature type="domain" description="AB hydrolase-1" evidence="1">
    <location>
        <begin position="38"/>
        <end position="288"/>
    </location>
</feature>
<dbReference type="RefSeq" id="WP_195001649.1">
    <property type="nucleotide sequence ID" value="NZ_JADLQN010000001.1"/>
</dbReference>
<keyword evidence="3" id="KW-1185">Reference proteome</keyword>
<dbReference type="InterPro" id="IPR000639">
    <property type="entry name" value="Epox_hydrolase-like"/>
</dbReference>
<evidence type="ECO:0000313" key="2">
    <source>
        <dbReference type="EMBL" id="MBF6354982.1"/>
    </source>
</evidence>
<organism evidence="2 3">
    <name type="scientific">Nocardia higoensis</name>
    <dbReference type="NCBI Taxonomy" id="228599"/>
    <lineage>
        <taxon>Bacteria</taxon>
        <taxon>Bacillati</taxon>
        <taxon>Actinomycetota</taxon>
        <taxon>Actinomycetes</taxon>
        <taxon>Mycobacteriales</taxon>
        <taxon>Nocardiaceae</taxon>
        <taxon>Nocardia</taxon>
    </lineage>
</organism>
<dbReference type="Proteomes" id="UP000707731">
    <property type="component" value="Unassembled WGS sequence"/>
</dbReference>
<protein>
    <submittedName>
        <fullName evidence="2">Alpha/beta hydrolase</fullName>
    </submittedName>
</protein>